<dbReference type="InterPro" id="IPR012675">
    <property type="entry name" value="Beta-grasp_dom_sf"/>
</dbReference>
<dbReference type="Pfam" id="PF02597">
    <property type="entry name" value="ThiS"/>
    <property type="match status" value="1"/>
</dbReference>
<dbReference type="SUPFAM" id="SSF54285">
    <property type="entry name" value="MoaD/ThiS"/>
    <property type="match status" value="1"/>
</dbReference>
<dbReference type="InterPro" id="IPR010035">
    <property type="entry name" value="Thi_S"/>
</dbReference>
<accession>A0ABW9RLG4</accession>
<dbReference type="NCBIfam" id="TIGR01683">
    <property type="entry name" value="thiS"/>
    <property type="match status" value="1"/>
</dbReference>
<keyword evidence="2" id="KW-1185">Reference proteome</keyword>
<proteinExistence type="predicted"/>
<dbReference type="InterPro" id="IPR016155">
    <property type="entry name" value="Mopterin_synth/thiamin_S_b"/>
</dbReference>
<dbReference type="Gene3D" id="3.10.20.30">
    <property type="match status" value="1"/>
</dbReference>
<dbReference type="RefSeq" id="WP_155170892.1">
    <property type="nucleotide sequence ID" value="NZ_BAAAFL010000027.1"/>
</dbReference>
<dbReference type="PANTHER" id="PTHR34472">
    <property type="entry name" value="SULFUR CARRIER PROTEIN THIS"/>
    <property type="match status" value="1"/>
</dbReference>
<comment type="caution">
    <text evidence="1">The sequence shown here is derived from an EMBL/GenBank/DDBJ whole genome shotgun (WGS) entry which is preliminary data.</text>
</comment>
<reference evidence="1 2" key="1">
    <citation type="submission" date="2019-02" db="EMBL/GenBank/DDBJ databases">
        <authorList>
            <person name="Goldberg S.R."/>
            <person name="Haltli B.A."/>
            <person name="Correa H."/>
            <person name="Russell K.G."/>
        </authorList>
    </citation>
    <scope>NUCLEOTIDE SEQUENCE [LARGE SCALE GENOMIC DNA]</scope>
    <source>
        <strain evidence="1 2">JCM 16186</strain>
    </source>
</reference>
<evidence type="ECO:0000313" key="1">
    <source>
        <dbReference type="EMBL" id="MTI24853.1"/>
    </source>
</evidence>
<sequence length="67" mass="7481">MEVQINQQPFTISDKTPLHRVLEQRGFSSAKGIAVAVNDDVVPRDSWGEYILQPNDKIMIIRATQGG</sequence>
<name>A0ABW9RLG4_9BACT</name>
<dbReference type="InterPro" id="IPR003749">
    <property type="entry name" value="ThiS/MoaD-like"/>
</dbReference>
<dbReference type="CDD" id="cd00565">
    <property type="entry name" value="Ubl_ThiS"/>
    <property type="match status" value="1"/>
</dbReference>
<gene>
    <name evidence="1" type="primary">thiS</name>
    <name evidence="1" type="ORF">E1163_07865</name>
</gene>
<protein>
    <submittedName>
        <fullName evidence="1">Sulfur carrier protein ThiS</fullName>
    </submittedName>
</protein>
<evidence type="ECO:0000313" key="2">
    <source>
        <dbReference type="Proteomes" id="UP000798808"/>
    </source>
</evidence>
<organism evidence="1 2">
    <name type="scientific">Fulvivirga kasyanovii</name>
    <dbReference type="NCBI Taxonomy" id="396812"/>
    <lineage>
        <taxon>Bacteria</taxon>
        <taxon>Pseudomonadati</taxon>
        <taxon>Bacteroidota</taxon>
        <taxon>Cytophagia</taxon>
        <taxon>Cytophagales</taxon>
        <taxon>Fulvivirgaceae</taxon>
        <taxon>Fulvivirga</taxon>
    </lineage>
</organism>
<dbReference type="PANTHER" id="PTHR34472:SF1">
    <property type="entry name" value="SULFUR CARRIER PROTEIN THIS"/>
    <property type="match status" value="1"/>
</dbReference>
<dbReference type="Proteomes" id="UP000798808">
    <property type="component" value="Unassembled WGS sequence"/>
</dbReference>
<dbReference type="EMBL" id="SMLW01000460">
    <property type="protein sequence ID" value="MTI24853.1"/>
    <property type="molecule type" value="Genomic_DNA"/>
</dbReference>